<evidence type="ECO:0000256" key="1">
    <source>
        <dbReference type="SAM" id="MobiDB-lite"/>
    </source>
</evidence>
<proteinExistence type="predicted"/>
<sequence length="206" mass="22157">MAFYIIRFRALLVLASILLSVSSFQRSHHVSSLPSTTKHGGKKTTNHNSQTEPFYVTKSRTQVSIGNRNGERGVSVFLSNNSDNARKEGNGSYNDDAFGFIFLGGFAVTQDPFFAGTFVLFSAIAAVATRNGTLPSSRAVPAAVAGFTLIASLLLPTDQLYSLFALERPELSLPADVSVIKAGFCTVSMLYGFLLSSTEQNENTSP</sequence>
<feature type="signal peptide" evidence="3">
    <location>
        <begin position="1"/>
        <end position="23"/>
    </location>
</feature>
<evidence type="ECO:0000313" key="4">
    <source>
        <dbReference type="EMBL" id="VEU36010.1"/>
    </source>
</evidence>
<organism evidence="4 5">
    <name type="scientific">Pseudo-nitzschia multistriata</name>
    <dbReference type="NCBI Taxonomy" id="183589"/>
    <lineage>
        <taxon>Eukaryota</taxon>
        <taxon>Sar</taxon>
        <taxon>Stramenopiles</taxon>
        <taxon>Ochrophyta</taxon>
        <taxon>Bacillariophyta</taxon>
        <taxon>Bacillariophyceae</taxon>
        <taxon>Bacillariophycidae</taxon>
        <taxon>Bacillariales</taxon>
        <taxon>Bacillariaceae</taxon>
        <taxon>Pseudo-nitzschia</taxon>
    </lineage>
</organism>
<keyword evidence="2" id="KW-0472">Membrane</keyword>
<keyword evidence="5" id="KW-1185">Reference proteome</keyword>
<keyword evidence="2" id="KW-0812">Transmembrane</keyword>
<dbReference type="OrthoDB" id="10568495at2759"/>
<evidence type="ECO:0000256" key="3">
    <source>
        <dbReference type="SAM" id="SignalP"/>
    </source>
</evidence>
<protein>
    <submittedName>
        <fullName evidence="4">Uncharacterized protein</fullName>
    </submittedName>
</protein>
<dbReference type="AlphaFoldDB" id="A0A448Z1W4"/>
<name>A0A448Z1W4_9STRA</name>
<feature type="region of interest" description="Disordered" evidence="1">
    <location>
        <begin position="31"/>
        <end position="52"/>
    </location>
</feature>
<evidence type="ECO:0000256" key="2">
    <source>
        <dbReference type="SAM" id="Phobius"/>
    </source>
</evidence>
<dbReference type="EMBL" id="CAACVS010000075">
    <property type="protein sequence ID" value="VEU36010.1"/>
    <property type="molecule type" value="Genomic_DNA"/>
</dbReference>
<evidence type="ECO:0000313" key="5">
    <source>
        <dbReference type="Proteomes" id="UP000291116"/>
    </source>
</evidence>
<keyword evidence="2" id="KW-1133">Transmembrane helix</keyword>
<gene>
    <name evidence="4" type="ORF">PSNMU_V1.4_AUG-EV-PASAV3_0027580</name>
</gene>
<feature type="transmembrane region" description="Helical" evidence="2">
    <location>
        <begin position="97"/>
        <end position="127"/>
    </location>
</feature>
<feature type="chain" id="PRO_5019421582" evidence="3">
    <location>
        <begin position="24"/>
        <end position="206"/>
    </location>
</feature>
<reference evidence="4 5" key="1">
    <citation type="submission" date="2019-01" db="EMBL/GenBank/DDBJ databases">
        <authorList>
            <person name="Ferrante I. M."/>
        </authorList>
    </citation>
    <scope>NUCLEOTIDE SEQUENCE [LARGE SCALE GENOMIC DNA]</scope>
    <source>
        <strain evidence="4 5">B856</strain>
    </source>
</reference>
<feature type="transmembrane region" description="Helical" evidence="2">
    <location>
        <begin position="139"/>
        <end position="157"/>
    </location>
</feature>
<dbReference type="Proteomes" id="UP000291116">
    <property type="component" value="Unassembled WGS sequence"/>
</dbReference>
<keyword evidence="3" id="KW-0732">Signal</keyword>
<accession>A0A448Z1W4</accession>